<evidence type="ECO:0000313" key="3">
    <source>
        <dbReference type="Proteomes" id="UP001168877"/>
    </source>
</evidence>
<organism evidence="2 3">
    <name type="scientific">Acer saccharum</name>
    <name type="common">Sugar maple</name>
    <dbReference type="NCBI Taxonomy" id="4024"/>
    <lineage>
        <taxon>Eukaryota</taxon>
        <taxon>Viridiplantae</taxon>
        <taxon>Streptophyta</taxon>
        <taxon>Embryophyta</taxon>
        <taxon>Tracheophyta</taxon>
        <taxon>Spermatophyta</taxon>
        <taxon>Magnoliopsida</taxon>
        <taxon>eudicotyledons</taxon>
        <taxon>Gunneridae</taxon>
        <taxon>Pentapetalae</taxon>
        <taxon>rosids</taxon>
        <taxon>malvids</taxon>
        <taxon>Sapindales</taxon>
        <taxon>Sapindaceae</taxon>
        <taxon>Hippocastanoideae</taxon>
        <taxon>Acereae</taxon>
        <taxon>Acer</taxon>
    </lineage>
</organism>
<sequence>MLGSSAETPNLESQVNAGSSGGKRKRQGKAKCVTLGHDLEVKIYQGRIVTPQVVRQISILFFQCLTGPWITFTEYPEEEFEILFARFKEAQFAYTCTEEELKAAIHRTVQNGYSKWMFQLRDRIFKKHKSDGDCYVHCPDNVPPSVWREMVKKWMKQGWQDKSVRNKSNRDSVDMHHTTGSVPISKYKSEEKQMVTKIKNAREEGSEVNVWDIYRETVGEPSHGCILGLGVGIKAKDVYGSSSEGSYKRARVDKTEELELKIKSMDGELQELRGLVVAMMSNSNAQPPTTVNNSSNEDVERSDHATNKQLEEDVDNNNCRCPLVPSVSKQLYGVGGYAH</sequence>
<feature type="compositionally biased region" description="Polar residues" evidence="1">
    <location>
        <begin position="283"/>
        <end position="296"/>
    </location>
</feature>
<proteinExistence type="predicted"/>
<feature type="region of interest" description="Disordered" evidence="1">
    <location>
        <begin position="1"/>
        <end position="29"/>
    </location>
</feature>
<keyword evidence="3" id="KW-1185">Reference proteome</keyword>
<feature type="compositionally biased region" description="Polar residues" evidence="1">
    <location>
        <begin position="1"/>
        <end position="16"/>
    </location>
</feature>
<protein>
    <recommendedName>
        <fullName evidence="4">Transposase, Ptta/En/Spm, plant</fullName>
    </recommendedName>
</protein>
<gene>
    <name evidence="2" type="ORF">LWI29_025810</name>
</gene>
<dbReference type="Proteomes" id="UP001168877">
    <property type="component" value="Unassembled WGS sequence"/>
</dbReference>
<name>A0AA39SUS7_ACESA</name>
<dbReference type="AlphaFoldDB" id="A0AA39SUS7"/>
<comment type="caution">
    <text evidence="2">The sequence shown here is derived from an EMBL/GenBank/DDBJ whole genome shotgun (WGS) entry which is preliminary data.</text>
</comment>
<feature type="region of interest" description="Disordered" evidence="1">
    <location>
        <begin position="283"/>
        <end position="304"/>
    </location>
</feature>
<evidence type="ECO:0000256" key="1">
    <source>
        <dbReference type="SAM" id="MobiDB-lite"/>
    </source>
</evidence>
<reference evidence="2" key="2">
    <citation type="submission" date="2023-06" db="EMBL/GenBank/DDBJ databases">
        <authorList>
            <person name="Swenson N.G."/>
            <person name="Wegrzyn J.L."/>
            <person name="Mcevoy S.L."/>
        </authorList>
    </citation>
    <scope>NUCLEOTIDE SEQUENCE</scope>
    <source>
        <strain evidence="2">NS2018</strain>
        <tissue evidence="2">Leaf</tissue>
    </source>
</reference>
<accession>A0AA39SUS7</accession>
<evidence type="ECO:0000313" key="2">
    <source>
        <dbReference type="EMBL" id="KAK0597485.1"/>
    </source>
</evidence>
<dbReference type="EMBL" id="JAUESC010000004">
    <property type="protein sequence ID" value="KAK0597485.1"/>
    <property type="molecule type" value="Genomic_DNA"/>
</dbReference>
<evidence type="ECO:0008006" key="4">
    <source>
        <dbReference type="Google" id="ProtNLM"/>
    </source>
</evidence>
<reference evidence="2" key="1">
    <citation type="journal article" date="2022" name="Plant J.">
        <title>Strategies of tolerance reflected in two North American maple genomes.</title>
        <authorList>
            <person name="McEvoy S.L."/>
            <person name="Sezen U.U."/>
            <person name="Trouern-Trend A."/>
            <person name="McMahon S.M."/>
            <person name="Schaberg P.G."/>
            <person name="Yang J."/>
            <person name="Wegrzyn J.L."/>
            <person name="Swenson N.G."/>
        </authorList>
    </citation>
    <scope>NUCLEOTIDE SEQUENCE</scope>
    <source>
        <strain evidence="2">NS2018</strain>
    </source>
</reference>